<gene>
    <name evidence="1" type="ORF">O6H91_05G107300</name>
</gene>
<evidence type="ECO:0000313" key="1">
    <source>
        <dbReference type="EMBL" id="KAJ7556986.1"/>
    </source>
</evidence>
<accession>A0ACC2DS32</accession>
<dbReference type="Proteomes" id="UP001162992">
    <property type="component" value="Chromosome 5"/>
</dbReference>
<evidence type="ECO:0000313" key="2">
    <source>
        <dbReference type="Proteomes" id="UP001162992"/>
    </source>
</evidence>
<proteinExistence type="predicted"/>
<name>A0ACC2DS32_DIPCM</name>
<organism evidence="1 2">
    <name type="scientific">Diphasiastrum complanatum</name>
    <name type="common">Issler's clubmoss</name>
    <name type="synonym">Lycopodium complanatum</name>
    <dbReference type="NCBI Taxonomy" id="34168"/>
    <lineage>
        <taxon>Eukaryota</taxon>
        <taxon>Viridiplantae</taxon>
        <taxon>Streptophyta</taxon>
        <taxon>Embryophyta</taxon>
        <taxon>Tracheophyta</taxon>
        <taxon>Lycopodiopsida</taxon>
        <taxon>Lycopodiales</taxon>
        <taxon>Lycopodiaceae</taxon>
        <taxon>Lycopodioideae</taxon>
        <taxon>Diphasiastrum</taxon>
    </lineage>
</organism>
<sequence>MGDVERGVWKEADQAHDNNGLHSQADDSKKTKLHETEIEASRAFGVAHELRSVHEVVMPTPKSTLHEFLDISKEMLFPDNPFRQFRNQSRRRKCLLGMQYALPILEWGPQYNFDFFKSDLISGITIASLAIPQGIAYAKLANLPPIIGLYSSFLPPLLYALFGSSRDLAIGPGSILSILVATLLRQDVNEETNPEAYVRLAFTATFFAGVFQASLGIFRIGFITDFISHAAVVGFITGAAIAVSLQQLRGVLGIVHFTNKADVISVMHAVWEHPEKWSWRTILISICFLTFLLVTKEISKRKTNLFWLAAIAPLVSVFLSTLFVFLTHAEKHNVSIVGSLKKGLNPVSANQLYLYGPYAMKAMKIGLISGMVALTEAIAVGRTFATLKDYQIDGNKEMIALGIVNLGSSCMSCYLTTGAVSRTAVNYHAGCKTAVSNIVMATIVMITLLALTPLFHYTPDVILATIILAAVLGLIDLKGIYFIWKVDKLDFLACMGACLGVIFISIPFGLLIAVGISIGKILLNVTRPHTAILGRISGTSIYQDIEHYSNASQIPGILLIRIDSAIYFSNSNYLKERILRWVDDEEQSIQERNGVPLQYVILDLTPVTSIDTTGLSDLTNVQTVLQRRSLQLALASPGIDVLDKLNKADFIPLFGQRWIFATVCQAVQVCSAIAKEMSLDQYNENSKPIPKNPMF</sequence>
<keyword evidence="2" id="KW-1185">Reference proteome</keyword>
<reference evidence="2" key="1">
    <citation type="journal article" date="2024" name="Proc. Natl. Acad. Sci. U.S.A.">
        <title>Extraordinary preservation of gene collinearity over three hundred million years revealed in homosporous lycophytes.</title>
        <authorList>
            <person name="Li C."/>
            <person name="Wickell D."/>
            <person name="Kuo L.Y."/>
            <person name="Chen X."/>
            <person name="Nie B."/>
            <person name="Liao X."/>
            <person name="Peng D."/>
            <person name="Ji J."/>
            <person name="Jenkins J."/>
            <person name="Williams M."/>
            <person name="Shu S."/>
            <person name="Plott C."/>
            <person name="Barry K."/>
            <person name="Rajasekar S."/>
            <person name="Grimwood J."/>
            <person name="Han X."/>
            <person name="Sun S."/>
            <person name="Hou Z."/>
            <person name="He W."/>
            <person name="Dai G."/>
            <person name="Sun C."/>
            <person name="Schmutz J."/>
            <person name="Leebens-Mack J.H."/>
            <person name="Li F.W."/>
            <person name="Wang L."/>
        </authorList>
    </citation>
    <scope>NUCLEOTIDE SEQUENCE [LARGE SCALE GENOMIC DNA]</scope>
    <source>
        <strain evidence="2">cv. PW_Plant_1</strain>
    </source>
</reference>
<protein>
    <submittedName>
        <fullName evidence="1">Uncharacterized protein</fullName>
    </submittedName>
</protein>
<comment type="caution">
    <text evidence="1">The sequence shown here is derived from an EMBL/GenBank/DDBJ whole genome shotgun (WGS) entry which is preliminary data.</text>
</comment>
<dbReference type="EMBL" id="CM055096">
    <property type="protein sequence ID" value="KAJ7556986.1"/>
    <property type="molecule type" value="Genomic_DNA"/>
</dbReference>